<dbReference type="Gene3D" id="2.20.25.10">
    <property type="match status" value="1"/>
</dbReference>
<evidence type="ECO:0000313" key="1">
    <source>
        <dbReference type="EMBL" id="QDS99628.1"/>
    </source>
</evidence>
<dbReference type="RefSeq" id="WP_145060814.1">
    <property type="nucleotide sequence ID" value="NZ_CP036263.1"/>
</dbReference>
<organism evidence="1 2">
    <name type="scientific">Adhaeretor mobilis</name>
    <dbReference type="NCBI Taxonomy" id="1930276"/>
    <lineage>
        <taxon>Bacteria</taxon>
        <taxon>Pseudomonadati</taxon>
        <taxon>Planctomycetota</taxon>
        <taxon>Planctomycetia</taxon>
        <taxon>Pirellulales</taxon>
        <taxon>Lacipirellulaceae</taxon>
        <taxon>Adhaeretor</taxon>
    </lineage>
</organism>
<dbReference type="AlphaFoldDB" id="A0A517MXL8"/>
<reference evidence="1 2" key="1">
    <citation type="submission" date="2019-02" db="EMBL/GenBank/DDBJ databases">
        <title>Deep-cultivation of Planctomycetes and their phenomic and genomic characterization uncovers novel biology.</title>
        <authorList>
            <person name="Wiegand S."/>
            <person name="Jogler M."/>
            <person name="Boedeker C."/>
            <person name="Pinto D."/>
            <person name="Vollmers J."/>
            <person name="Rivas-Marin E."/>
            <person name="Kohn T."/>
            <person name="Peeters S.H."/>
            <person name="Heuer A."/>
            <person name="Rast P."/>
            <person name="Oberbeckmann S."/>
            <person name="Bunk B."/>
            <person name="Jeske O."/>
            <person name="Meyerdierks A."/>
            <person name="Storesund J.E."/>
            <person name="Kallscheuer N."/>
            <person name="Luecker S."/>
            <person name="Lage O.M."/>
            <person name="Pohl T."/>
            <person name="Merkel B.J."/>
            <person name="Hornburger P."/>
            <person name="Mueller R.-W."/>
            <person name="Bruemmer F."/>
            <person name="Labrenz M."/>
            <person name="Spormann A.M."/>
            <person name="Op den Camp H."/>
            <person name="Overmann J."/>
            <person name="Amann R."/>
            <person name="Jetten M.S.M."/>
            <person name="Mascher T."/>
            <person name="Medema M.H."/>
            <person name="Devos D.P."/>
            <person name="Kaster A.-K."/>
            <person name="Ovreas L."/>
            <person name="Rohde M."/>
            <person name="Galperin M.Y."/>
            <person name="Jogler C."/>
        </authorList>
    </citation>
    <scope>NUCLEOTIDE SEQUENCE [LARGE SCALE GENOMIC DNA]</scope>
    <source>
        <strain evidence="1 2">HG15A2</strain>
    </source>
</reference>
<sequence length="85" mass="9537">MISDQLLEILRCPQDRSALHHADADQIQRINERIKSQELTNVGGERVKKQLDGGLIRESGDLLYPVIEQIAVMLPDEAIDLTSTN</sequence>
<dbReference type="SUPFAM" id="SSF158997">
    <property type="entry name" value="Trm112p-like"/>
    <property type="match status" value="1"/>
</dbReference>
<name>A0A517MXL8_9BACT</name>
<dbReference type="KEGG" id="amob:HG15A2_29540"/>
<dbReference type="Proteomes" id="UP000319852">
    <property type="component" value="Chromosome"/>
</dbReference>
<evidence type="ECO:0000313" key="2">
    <source>
        <dbReference type="Proteomes" id="UP000319852"/>
    </source>
</evidence>
<dbReference type="OrthoDB" id="9812205at2"/>
<gene>
    <name evidence="1" type="ORF">HG15A2_29540</name>
</gene>
<dbReference type="EMBL" id="CP036263">
    <property type="protein sequence ID" value="QDS99628.1"/>
    <property type="molecule type" value="Genomic_DNA"/>
</dbReference>
<evidence type="ECO:0008006" key="3">
    <source>
        <dbReference type="Google" id="ProtNLM"/>
    </source>
</evidence>
<proteinExistence type="predicted"/>
<protein>
    <recommendedName>
        <fullName evidence="3">Trm112 family protein</fullName>
    </recommendedName>
</protein>
<keyword evidence="2" id="KW-1185">Reference proteome</keyword>
<accession>A0A517MXL8</accession>